<evidence type="ECO:0000313" key="3">
    <source>
        <dbReference type="Proteomes" id="UP001172155"/>
    </source>
</evidence>
<dbReference type="AlphaFoldDB" id="A0AA40K2K2"/>
<evidence type="ECO:0000256" key="1">
    <source>
        <dbReference type="SAM" id="MobiDB-lite"/>
    </source>
</evidence>
<dbReference type="Proteomes" id="UP001172155">
    <property type="component" value="Unassembled WGS sequence"/>
</dbReference>
<organism evidence="2 3">
    <name type="scientific">Schizothecium vesticola</name>
    <dbReference type="NCBI Taxonomy" id="314040"/>
    <lineage>
        <taxon>Eukaryota</taxon>
        <taxon>Fungi</taxon>
        <taxon>Dikarya</taxon>
        <taxon>Ascomycota</taxon>
        <taxon>Pezizomycotina</taxon>
        <taxon>Sordariomycetes</taxon>
        <taxon>Sordariomycetidae</taxon>
        <taxon>Sordariales</taxon>
        <taxon>Schizotheciaceae</taxon>
        <taxon>Schizothecium</taxon>
    </lineage>
</organism>
<dbReference type="EMBL" id="JAUKUD010000005">
    <property type="protein sequence ID" value="KAK0743581.1"/>
    <property type="molecule type" value="Genomic_DNA"/>
</dbReference>
<reference evidence="2" key="1">
    <citation type="submission" date="2023-06" db="EMBL/GenBank/DDBJ databases">
        <title>Genome-scale phylogeny and comparative genomics of the fungal order Sordariales.</title>
        <authorList>
            <consortium name="Lawrence Berkeley National Laboratory"/>
            <person name="Hensen N."/>
            <person name="Bonometti L."/>
            <person name="Westerberg I."/>
            <person name="Brannstrom I.O."/>
            <person name="Guillou S."/>
            <person name="Cros-Aarteil S."/>
            <person name="Calhoun S."/>
            <person name="Haridas S."/>
            <person name="Kuo A."/>
            <person name="Mondo S."/>
            <person name="Pangilinan J."/>
            <person name="Riley R."/>
            <person name="LaButti K."/>
            <person name="Andreopoulos B."/>
            <person name="Lipzen A."/>
            <person name="Chen C."/>
            <person name="Yanf M."/>
            <person name="Daum C."/>
            <person name="Ng V."/>
            <person name="Clum A."/>
            <person name="Steindorff A."/>
            <person name="Ohm R."/>
            <person name="Martin F."/>
            <person name="Silar P."/>
            <person name="Natvig D."/>
            <person name="Lalanne C."/>
            <person name="Gautier V."/>
            <person name="Ament-velasquez S.L."/>
            <person name="Kruys A."/>
            <person name="Hutchinson M.I."/>
            <person name="Powell A.J."/>
            <person name="Barry K."/>
            <person name="Miller A.N."/>
            <person name="Grigoriev I.V."/>
            <person name="Debuchy R."/>
            <person name="Gladieux P."/>
            <person name="Thoren M.H."/>
            <person name="Johannesson H."/>
        </authorList>
    </citation>
    <scope>NUCLEOTIDE SEQUENCE</scope>
    <source>
        <strain evidence="2">SMH3187-1</strain>
    </source>
</reference>
<proteinExistence type="predicted"/>
<name>A0AA40K2K2_9PEZI</name>
<protein>
    <submittedName>
        <fullName evidence="2">Uncharacterized protein</fullName>
    </submittedName>
</protein>
<accession>A0AA40K2K2</accession>
<evidence type="ECO:0000313" key="2">
    <source>
        <dbReference type="EMBL" id="KAK0743581.1"/>
    </source>
</evidence>
<feature type="region of interest" description="Disordered" evidence="1">
    <location>
        <begin position="25"/>
        <end position="112"/>
    </location>
</feature>
<keyword evidence="3" id="KW-1185">Reference proteome</keyword>
<gene>
    <name evidence="2" type="ORF">B0T18DRAFT_415481</name>
</gene>
<sequence length="112" mass="12353">MPLSSSQHLSTPQTRLSVSPVCLSFHPSRPRRILGDTAPASTSRLARPAPGEGLPQVLQRSPDQPIGIPNPNACAHQQPDGPRQDHRPPLTHEYLARSLPQEPTHYHQVDRL</sequence>
<comment type="caution">
    <text evidence="2">The sequence shown here is derived from an EMBL/GenBank/DDBJ whole genome shotgun (WGS) entry which is preliminary data.</text>
</comment>